<gene>
    <name evidence="2" type="ORF">QNI14_04020</name>
</gene>
<comment type="caution">
    <text evidence="2">The sequence shown here is derived from an EMBL/GenBank/DDBJ whole genome shotgun (WGS) entry which is preliminary data.</text>
</comment>
<reference evidence="2 3" key="1">
    <citation type="submission" date="2023-05" db="EMBL/GenBank/DDBJ databases">
        <title>Microbacterium dauci sp.nov., Isolated from Carrot Rhizosphere Soil.</title>
        <authorList>
            <person name="Xiao Z."/>
            <person name="Zheng J."/>
        </authorList>
    </citation>
    <scope>NUCLEOTIDE SEQUENCE [LARGE SCALE GENOMIC DNA]</scope>
    <source>
        <strain evidence="2 3">LX3-4</strain>
    </source>
</reference>
<feature type="chain" id="PRO_5046786240" evidence="1">
    <location>
        <begin position="29"/>
        <end position="163"/>
    </location>
</feature>
<dbReference type="Proteomes" id="UP001321481">
    <property type="component" value="Unassembled WGS sequence"/>
</dbReference>
<evidence type="ECO:0000313" key="2">
    <source>
        <dbReference type="EMBL" id="MDJ1113612.1"/>
    </source>
</evidence>
<dbReference type="RefSeq" id="WP_283715027.1">
    <property type="nucleotide sequence ID" value="NZ_JASJND010000002.1"/>
</dbReference>
<keyword evidence="3" id="KW-1185">Reference proteome</keyword>
<evidence type="ECO:0000256" key="1">
    <source>
        <dbReference type="SAM" id="SignalP"/>
    </source>
</evidence>
<sequence>MPRQRAALVPLLLVLGAALLSGCTSTVALEPADDAGDPRCADVMVRLPDVLEGEDRRWTDAQSTAAWGDPSAIIFACGVTPSGPSTLPCQTVEGVDWIVDDSEAPLYRITTYGRVPAIEILVDYDTVSSSEAVRTVSALITDDFDVESQCTTLEDATPVPDAP</sequence>
<proteinExistence type="predicted"/>
<name>A0ABT6ZD87_9MICO</name>
<protein>
    <submittedName>
        <fullName evidence="2">DUF3515 family protein</fullName>
    </submittedName>
</protein>
<dbReference type="InterPro" id="IPR021903">
    <property type="entry name" value="DUF3515"/>
</dbReference>
<organism evidence="2 3">
    <name type="scientific">Microbacterium dauci</name>
    <dbReference type="NCBI Taxonomy" id="3048008"/>
    <lineage>
        <taxon>Bacteria</taxon>
        <taxon>Bacillati</taxon>
        <taxon>Actinomycetota</taxon>
        <taxon>Actinomycetes</taxon>
        <taxon>Micrococcales</taxon>
        <taxon>Microbacteriaceae</taxon>
        <taxon>Microbacterium</taxon>
    </lineage>
</organism>
<evidence type="ECO:0000313" key="3">
    <source>
        <dbReference type="Proteomes" id="UP001321481"/>
    </source>
</evidence>
<dbReference type="PROSITE" id="PS51257">
    <property type="entry name" value="PROKAR_LIPOPROTEIN"/>
    <property type="match status" value="1"/>
</dbReference>
<dbReference type="Pfam" id="PF12028">
    <property type="entry name" value="DUF3515"/>
    <property type="match status" value="1"/>
</dbReference>
<dbReference type="EMBL" id="JASJND010000002">
    <property type="protein sequence ID" value="MDJ1113612.1"/>
    <property type="molecule type" value="Genomic_DNA"/>
</dbReference>
<accession>A0ABT6ZD87</accession>
<feature type="signal peptide" evidence="1">
    <location>
        <begin position="1"/>
        <end position="28"/>
    </location>
</feature>
<keyword evidence="1" id="KW-0732">Signal</keyword>